<dbReference type="InterPro" id="IPR052784">
    <property type="entry name" value="Perforin-1_pore-forming"/>
</dbReference>
<dbReference type="GO" id="GO:0005576">
    <property type="term" value="C:extracellular region"/>
    <property type="evidence" value="ECO:0007669"/>
    <property type="project" value="UniProtKB-SubCell"/>
</dbReference>
<dbReference type="AlphaFoldDB" id="A0A9D3M5E4"/>
<comment type="caution">
    <text evidence="10">The sequence shown here is derived from an EMBL/GenBank/DDBJ whole genome shotgun (WGS) entry which is preliminary data.</text>
</comment>
<comment type="similarity">
    <text evidence="3">Belongs to the complement C6/C7/C8/C9 family.</text>
</comment>
<dbReference type="EMBL" id="JAFIRN010000009">
    <property type="protein sequence ID" value="KAG5842809.1"/>
    <property type="molecule type" value="Genomic_DNA"/>
</dbReference>
<evidence type="ECO:0000256" key="6">
    <source>
        <dbReference type="ARBA" id="ARBA00023136"/>
    </source>
</evidence>
<dbReference type="PROSITE" id="PS00279">
    <property type="entry name" value="MACPF_1"/>
    <property type="match status" value="1"/>
</dbReference>
<evidence type="ECO:0000256" key="5">
    <source>
        <dbReference type="ARBA" id="ARBA00022852"/>
    </source>
</evidence>
<dbReference type="GO" id="GO:0031640">
    <property type="term" value="P:killing of cells of another organism"/>
    <property type="evidence" value="ECO:0007669"/>
    <property type="project" value="UniProtKB-KW"/>
</dbReference>
<evidence type="ECO:0000256" key="2">
    <source>
        <dbReference type="ARBA" id="ARBA00004613"/>
    </source>
</evidence>
<reference evidence="10" key="1">
    <citation type="submission" date="2021-01" db="EMBL/GenBank/DDBJ databases">
        <title>A chromosome-scale assembly of European eel, Anguilla anguilla.</title>
        <authorList>
            <person name="Henkel C."/>
            <person name="Jong-Raadsen S.A."/>
            <person name="Dufour S."/>
            <person name="Weltzien F.-A."/>
            <person name="Palstra A.P."/>
            <person name="Pelster B."/>
            <person name="Spaink H.P."/>
            <person name="Van Den Thillart G.E."/>
            <person name="Jansen H."/>
            <person name="Zahm M."/>
            <person name="Klopp C."/>
            <person name="Cedric C."/>
            <person name="Louis A."/>
            <person name="Berthelot C."/>
            <person name="Parey E."/>
            <person name="Roest Crollius H."/>
            <person name="Montfort J."/>
            <person name="Robinson-Rechavi M."/>
            <person name="Bucao C."/>
            <person name="Bouchez O."/>
            <person name="Gislard M."/>
            <person name="Lluch J."/>
            <person name="Milhes M."/>
            <person name="Lampietro C."/>
            <person name="Lopez Roques C."/>
            <person name="Donnadieu C."/>
            <person name="Braasch I."/>
            <person name="Desvignes T."/>
            <person name="Postlethwait J."/>
            <person name="Bobe J."/>
            <person name="Guiguen Y."/>
            <person name="Dirks R."/>
        </authorList>
    </citation>
    <scope>NUCLEOTIDE SEQUENCE</scope>
    <source>
        <strain evidence="10">Tag_6206</strain>
        <tissue evidence="10">Liver</tissue>
    </source>
</reference>
<organism evidence="10 11">
    <name type="scientific">Anguilla anguilla</name>
    <name type="common">European freshwater eel</name>
    <name type="synonym">Muraena anguilla</name>
    <dbReference type="NCBI Taxonomy" id="7936"/>
    <lineage>
        <taxon>Eukaryota</taxon>
        <taxon>Metazoa</taxon>
        <taxon>Chordata</taxon>
        <taxon>Craniata</taxon>
        <taxon>Vertebrata</taxon>
        <taxon>Euteleostomi</taxon>
        <taxon>Actinopterygii</taxon>
        <taxon>Neopterygii</taxon>
        <taxon>Teleostei</taxon>
        <taxon>Anguilliformes</taxon>
        <taxon>Anguillidae</taxon>
        <taxon>Anguilla</taxon>
    </lineage>
</organism>
<proteinExistence type="inferred from homology"/>
<keyword evidence="5" id="KW-0204">Cytolysis</keyword>
<comment type="subcellular location">
    <subcellularLocation>
        <location evidence="1">Membrane</location>
    </subcellularLocation>
    <subcellularLocation>
        <location evidence="2">Secreted</location>
    </subcellularLocation>
</comment>
<dbReference type="GO" id="GO:0001913">
    <property type="term" value="P:T cell mediated cytotoxicity"/>
    <property type="evidence" value="ECO:0007669"/>
    <property type="project" value="TreeGrafter"/>
</dbReference>
<dbReference type="GO" id="GO:0051607">
    <property type="term" value="P:defense response to virus"/>
    <property type="evidence" value="ECO:0007669"/>
    <property type="project" value="TreeGrafter"/>
</dbReference>
<feature type="domain" description="MACPF" evidence="9">
    <location>
        <begin position="30"/>
        <end position="369"/>
    </location>
</feature>
<keyword evidence="11" id="KW-1185">Reference proteome</keyword>
<gene>
    <name evidence="10" type="ORF">ANANG_G00181690</name>
</gene>
<evidence type="ECO:0000256" key="7">
    <source>
        <dbReference type="ARBA" id="ARBA00023157"/>
    </source>
</evidence>
<feature type="signal peptide" evidence="8">
    <location>
        <begin position="1"/>
        <end position="24"/>
    </location>
</feature>
<feature type="chain" id="PRO_5038450952" description="MACPF domain-containing protein" evidence="8">
    <location>
        <begin position="25"/>
        <end position="449"/>
    </location>
</feature>
<dbReference type="GO" id="GO:0022829">
    <property type="term" value="F:wide pore channel activity"/>
    <property type="evidence" value="ECO:0007669"/>
    <property type="project" value="TreeGrafter"/>
</dbReference>
<evidence type="ECO:0000256" key="8">
    <source>
        <dbReference type="SAM" id="SignalP"/>
    </source>
</evidence>
<keyword evidence="7" id="KW-1015">Disulfide bond</keyword>
<dbReference type="PANTHER" id="PTHR46096">
    <property type="entry name" value="PERFORIN-1"/>
    <property type="match status" value="1"/>
</dbReference>
<dbReference type="GO" id="GO:0016020">
    <property type="term" value="C:membrane"/>
    <property type="evidence" value="ECO:0007669"/>
    <property type="project" value="UniProtKB-SubCell"/>
</dbReference>
<dbReference type="SMART" id="SM00457">
    <property type="entry name" value="MACPF"/>
    <property type="match status" value="1"/>
</dbReference>
<keyword evidence="4" id="KW-0964">Secreted</keyword>
<dbReference type="InterPro" id="IPR020864">
    <property type="entry name" value="MACPF"/>
</dbReference>
<dbReference type="Proteomes" id="UP001044222">
    <property type="component" value="Chromosome 9"/>
</dbReference>
<keyword evidence="8" id="KW-0732">Signal</keyword>
<evidence type="ECO:0000259" key="9">
    <source>
        <dbReference type="PROSITE" id="PS51412"/>
    </source>
</evidence>
<name>A0A9D3M5E4_ANGAN</name>
<accession>A0A9D3M5E4</accession>
<sequence length="449" mass="49509">MAGLWRLLILGCACHFLCGPGVSGAKFTGTPKQCEEAEFVPGHNLAGEGLDIVKMERKGVYVVNLDNWRIRNGTCTLVRNACLSSKEQKLPAGVTNWRCIPKCKMHVTSKQYESSESLVKDTTSIVKNNWKEGLSIPLVAGVSIGGTHSREATFSMDKSKQDKYSFTSHQVDCSFYSYTLASTQRLHEEFVESLKKLPKSYTPSTKSAYMDLIDTYGTHYITQVQLGGRLKGITAIKDCQAAMKGLTSTAVKDCLEVEASATYKKTVTLSSEARHCRELKKKMGTSESFRSMFSERHSEVVGGKVEVNNLLFSNDQQAHQQWQASLKTMPDVVYYSAKPLFFLMSQSDPAREGLKEAIQQYIGQNALVTKCSGSCQVGHRSGRDSCFCVCGQNSQMTSNCCPAAPGLADLRVYGLYARDLYGDWGSGTDGSVVVTYGDPDRAHPSDRRR</sequence>
<protein>
    <recommendedName>
        <fullName evidence="9">MACPF domain-containing protein</fullName>
    </recommendedName>
</protein>
<keyword evidence="6" id="KW-0472">Membrane</keyword>
<evidence type="ECO:0000313" key="10">
    <source>
        <dbReference type="EMBL" id="KAG5842809.1"/>
    </source>
</evidence>
<dbReference type="Pfam" id="PF01823">
    <property type="entry name" value="MACPF"/>
    <property type="match status" value="1"/>
</dbReference>
<dbReference type="PANTHER" id="PTHR46096:SF5">
    <property type="entry name" value="PERFORIN 1.2 PRECURSOR-RELATED"/>
    <property type="match status" value="1"/>
</dbReference>
<evidence type="ECO:0000256" key="1">
    <source>
        <dbReference type="ARBA" id="ARBA00004370"/>
    </source>
</evidence>
<dbReference type="GO" id="GO:0001771">
    <property type="term" value="P:immunological synapse formation"/>
    <property type="evidence" value="ECO:0007669"/>
    <property type="project" value="TreeGrafter"/>
</dbReference>
<evidence type="ECO:0000313" key="11">
    <source>
        <dbReference type="Proteomes" id="UP001044222"/>
    </source>
</evidence>
<evidence type="ECO:0000256" key="3">
    <source>
        <dbReference type="ARBA" id="ARBA00009214"/>
    </source>
</evidence>
<dbReference type="InterPro" id="IPR020863">
    <property type="entry name" value="MACPF_CS"/>
</dbReference>
<evidence type="ECO:0000256" key="4">
    <source>
        <dbReference type="ARBA" id="ARBA00022525"/>
    </source>
</evidence>
<dbReference type="PROSITE" id="PS51412">
    <property type="entry name" value="MACPF_2"/>
    <property type="match status" value="1"/>
</dbReference>